<name>A0AAD5PBB7_9FUNG</name>
<keyword evidence="4" id="KW-1185">Reference proteome</keyword>
<protein>
    <recommendedName>
        <fullName evidence="2">HAM1-like C-terminal domain-containing protein</fullName>
    </recommendedName>
</protein>
<evidence type="ECO:0000313" key="3">
    <source>
        <dbReference type="EMBL" id="KAI9255736.1"/>
    </source>
</evidence>
<sequence>MLYRTIKPLMVSILKRHIEKNIESKIIELIDQADSKITNSVTKQYKDAMAKETSTQTIVTPSNYQQTVTTTSTPVVITTTAATDETHVVPIESQERPGLFVALLTIMNRSIRSLMISGMQDQQAKQRKKKMEKMSTQEQLVYSKEDPMQDVKRQQLVPAANTSNTVTDSSSKMSIEGNSPIKSTNKMMMGSTPSGNTIPNDNTNMDSNLHIDKNMVSVIVGSNGHTYMEKNSKLVPVHIVGGLGADHIQMNGQYGIVQTNHVMKNSSFSSNKDNQDLNTSSSQDINNFQQQYHHSITEANTERT</sequence>
<feature type="domain" description="HAM1-like C-terminal" evidence="2">
    <location>
        <begin position="1"/>
        <end position="72"/>
    </location>
</feature>
<proteinExistence type="predicted"/>
<dbReference type="InterPro" id="IPR027842">
    <property type="entry name" value="HAM1-like_C"/>
</dbReference>
<comment type="caution">
    <text evidence="3">The sequence shown here is derived from an EMBL/GenBank/DDBJ whole genome shotgun (WGS) entry which is preliminary data.</text>
</comment>
<organism evidence="3 4">
    <name type="scientific">Phascolomyces articulosus</name>
    <dbReference type="NCBI Taxonomy" id="60185"/>
    <lineage>
        <taxon>Eukaryota</taxon>
        <taxon>Fungi</taxon>
        <taxon>Fungi incertae sedis</taxon>
        <taxon>Mucoromycota</taxon>
        <taxon>Mucoromycotina</taxon>
        <taxon>Mucoromycetes</taxon>
        <taxon>Mucorales</taxon>
        <taxon>Lichtheimiaceae</taxon>
        <taxon>Phascolomyces</taxon>
    </lineage>
</organism>
<reference evidence="3" key="2">
    <citation type="submission" date="2023-02" db="EMBL/GenBank/DDBJ databases">
        <authorList>
            <consortium name="DOE Joint Genome Institute"/>
            <person name="Mondo S.J."/>
            <person name="Chang Y."/>
            <person name="Wang Y."/>
            <person name="Ahrendt S."/>
            <person name="Andreopoulos W."/>
            <person name="Barry K."/>
            <person name="Beard J."/>
            <person name="Benny G.L."/>
            <person name="Blankenship S."/>
            <person name="Bonito G."/>
            <person name="Cuomo C."/>
            <person name="Desiro A."/>
            <person name="Gervers K.A."/>
            <person name="Hundley H."/>
            <person name="Kuo A."/>
            <person name="LaButti K."/>
            <person name="Lang B.F."/>
            <person name="Lipzen A."/>
            <person name="O'Donnell K."/>
            <person name="Pangilinan J."/>
            <person name="Reynolds N."/>
            <person name="Sandor L."/>
            <person name="Smith M.W."/>
            <person name="Tsang A."/>
            <person name="Grigoriev I.V."/>
            <person name="Stajich J.E."/>
            <person name="Spatafora J.W."/>
        </authorList>
    </citation>
    <scope>NUCLEOTIDE SEQUENCE</scope>
    <source>
        <strain evidence="3">RSA 2281</strain>
    </source>
</reference>
<dbReference type="AlphaFoldDB" id="A0AAD5PBB7"/>
<gene>
    <name evidence="3" type="ORF">BDA99DRAFT_517512</name>
</gene>
<reference evidence="3" key="1">
    <citation type="journal article" date="2022" name="IScience">
        <title>Evolution of zygomycete secretomes and the origins of terrestrial fungal ecologies.</title>
        <authorList>
            <person name="Chang Y."/>
            <person name="Wang Y."/>
            <person name="Mondo S."/>
            <person name="Ahrendt S."/>
            <person name="Andreopoulos W."/>
            <person name="Barry K."/>
            <person name="Beard J."/>
            <person name="Benny G.L."/>
            <person name="Blankenship S."/>
            <person name="Bonito G."/>
            <person name="Cuomo C."/>
            <person name="Desiro A."/>
            <person name="Gervers K.A."/>
            <person name="Hundley H."/>
            <person name="Kuo A."/>
            <person name="LaButti K."/>
            <person name="Lang B.F."/>
            <person name="Lipzen A."/>
            <person name="O'Donnell K."/>
            <person name="Pangilinan J."/>
            <person name="Reynolds N."/>
            <person name="Sandor L."/>
            <person name="Smith M.E."/>
            <person name="Tsang A."/>
            <person name="Grigoriev I.V."/>
            <person name="Stajich J.E."/>
            <person name="Spatafora J.W."/>
        </authorList>
    </citation>
    <scope>NUCLEOTIDE SEQUENCE</scope>
    <source>
        <strain evidence="3">RSA 2281</strain>
    </source>
</reference>
<evidence type="ECO:0000256" key="1">
    <source>
        <dbReference type="SAM" id="MobiDB-lite"/>
    </source>
</evidence>
<feature type="region of interest" description="Disordered" evidence="1">
    <location>
        <begin position="160"/>
        <end position="188"/>
    </location>
</feature>
<dbReference type="Pfam" id="PF14613">
    <property type="entry name" value="HAM1_C"/>
    <property type="match status" value="1"/>
</dbReference>
<dbReference type="EMBL" id="JAIXMP010000022">
    <property type="protein sequence ID" value="KAI9255736.1"/>
    <property type="molecule type" value="Genomic_DNA"/>
</dbReference>
<evidence type="ECO:0000259" key="2">
    <source>
        <dbReference type="Pfam" id="PF14613"/>
    </source>
</evidence>
<dbReference type="Proteomes" id="UP001209540">
    <property type="component" value="Unassembled WGS sequence"/>
</dbReference>
<accession>A0AAD5PBB7</accession>
<evidence type="ECO:0000313" key="4">
    <source>
        <dbReference type="Proteomes" id="UP001209540"/>
    </source>
</evidence>